<keyword evidence="3" id="KW-1185">Reference proteome</keyword>
<dbReference type="EMBL" id="AFVJ01000004">
    <property type="protein sequence ID" value="EGS29530.1"/>
    <property type="molecule type" value="Genomic_DNA"/>
</dbReference>
<dbReference type="AlphaFoldDB" id="F9QCJ6"/>
<evidence type="ECO:0000256" key="1">
    <source>
        <dbReference type="SAM" id="Phobius"/>
    </source>
</evidence>
<dbReference type="Proteomes" id="UP000005055">
    <property type="component" value="Unassembled WGS sequence"/>
</dbReference>
<accession>F9QCJ6</accession>
<sequence length="311" mass="37192">MSKKIYKKFIFIKLILKQNFWWILSVLIGLAIIFSFVSLTIPWALRQDKTYNIGRGPEQSPFDDFVQMTFHLYFEKGLLQFINTNFFVLGYLTFINIIYVIKYNFRLKNVFQIKKLNSLIKAKNIKFIPLIFSLLLFIFTIGSILIYDVCYYKNVLNVQKDIFNLDLSKFWIDEFYIVLKLFLHYIFVIGLIYLFIDIFKFRVSKFITLKIVSLISLIVIVLPAILWIVNSSMRPINDSSTETNKTIHFVTLLLNPFDEWYLFYIATTKEFIESYSLENHEQIRYILRIIYSSLGFLYTIYHFVANRGKYE</sequence>
<dbReference type="GeneID" id="65654183"/>
<protein>
    <submittedName>
        <fullName evidence="2">Uncharacterized protein</fullName>
    </submittedName>
</protein>
<dbReference type="RefSeq" id="WP_006886215.1">
    <property type="nucleotide sequence ID" value="NZ_AFVJ01000004.1"/>
</dbReference>
<feature type="transmembrane region" description="Helical" evidence="1">
    <location>
        <begin position="125"/>
        <end position="147"/>
    </location>
</feature>
<reference evidence="2 3" key="1">
    <citation type="journal article" date="2011" name="J. Bacteriol.">
        <title>Genome Sequence of Duck Pathogen Mycoplasma anatis Strain 1340.</title>
        <authorList>
            <person name="Guo Z."/>
            <person name="Chen P."/>
            <person name="Ren P."/>
            <person name="Kuang S."/>
            <person name="Zhou Z."/>
            <person name="Li Z."/>
            <person name="Liu M."/>
            <person name="Shi D."/>
            <person name="Xiao Y."/>
            <person name="Wang X."/>
            <person name="Zhou R."/>
            <person name="Jin H."/>
            <person name="Bi D."/>
        </authorList>
    </citation>
    <scope>NUCLEOTIDE SEQUENCE [LARGE SCALE GENOMIC DNA]</scope>
    <source>
        <strain evidence="2 3">1340</strain>
    </source>
</reference>
<keyword evidence="1" id="KW-0812">Transmembrane</keyword>
<evidence type="ECO:0000313" key="2">
    <source>
        <dbReference type="EMBL" id="EGS29530.1"/>
    </source>
</evidence>
<organism evidence="2 3">
    <name type="scientific">Mycoplasmopsis anatis 1340</name>
    <dbReference type="NCBI Taxonomy" id="1034808"/>
    <lineage>
        <taxon>Bacteria</taxon>
        <taxon>Bacillati</taxon>
        <taxon>Mycoplasmatota</taxon>
        <taxon>Mycoplasmoidales</taxon>
        <taxon>Metamycoplasmataceae</taxon>
        <taxon>Mycoplasmopsis</taxon>
    </lineage>
</organism>
<keyword evidence="1" id="KW-0472">Membrane</keyword>
<keyword evidence="1" id="KW-1133">Transmembrane helix</keyword>
<name>F9QCJ6_9BACT</name>
<gene>
    <name evidence="2" type="ORF">GIG_00762</name>
</gene>
<evidence type="ECO:0000313" key="3">
    <source>
        <dbReference type="Proteomes" id="UP000005055"/>
    </source>
</evidence>
<feature type="transmembrane region" description="Helical" evidence="1">
    <location>
        <begin position="86"/>
        <end position="105"/>
    </location>
</feature>
<feature type="transmembrane region" description="Helical" evidence="1">
    <location>
        <begin position="208"/>
        <end position="229"/>
    </location>
</feature>
<comment type="caution">
    <text evidence="2">The sequence shown here is derived from an EMBL/GenBank/DDBJ whole genome shotgun (WGS) entry which is preliminary data.</text>
</comment>
<proteinExistence type="predicted"/>
<feature type="transmembrane region" description="Helical" evidence="1">
    <location>
        <begin position="175"/>
        <end position="196"/>
    </location>
</feature>
<dbReference type="STRING" id="1034808.GIG_00762"/>
<feature type="transmembrane region" description="Helical" evidence="1">
    <location>
        <begin position="20"/>
        <end position="45"/>
    </location>
</feature>
<feature type="transmembrane region" description="Helical" evidence="1">
    <location>
        <begin position="285"/>
        <end position="304"/>
    </location>
</feature>